<organism evidence="2 3">
    <name type="scientific">Candidatus Enterococcus myersii</name>
    <dbReference type="NCBI Taxonomy" id="2815322"/>
    <lineage>
        <taxon>Bacteria</taxon>
        <taxon>Bacillati</taxon>
        <taxon>Bacillota</taxon>
        <taxon>Bacilli</taxon>
        <taxon>Lactobacillales</taxon>
        <taxon>Enterococcaceae</taxon>
        <taxon>Enterococcus</taxon>
    </lineage>
</organism>
<gene>
    <name evidence="2" type="ORF">JZO76_07575</name>
</gene>
<feature type="transmembrane region" description="Helical" evidence="1">
    <location>
        <begin position="118"/>
        <end position="137"/>
    </location>
</feature>
<reference evidence="2 3" key="1">
    <citation type="submission" date="2021-03" db="EMBL/GenBank/DDBJ databases">
        <title>Enterococcal diversity collection.</title>
        <authorList>
            <person name="Gilmore M.S."/>
            <person name="Schwartzman J."/>
            <person name="Van Tyne D."/>
            <person name="Martin M."/>
            <person name="Earl A.M."/>
            <person name="Manson A.L."/>
            <person name="Straub T."/>
            <person name="Salamzade R."/>
            <person name="Saavedra J."/>
            <person name="Lebreton F."/>
            <person name="Prichula J."/>
            <person name="Schaufler K."/>
            <person name="Gaca A."/>
            <person name="Sgardioli B."/>
            <person name="Wagenaar J."/>
            <person name="Strong T."/>
        </authorList>
    </citation>
    <scope>NUCLEOTIDE SEQUENCE [LARGE SCALE GENOMIC DNA]</scope>
    <source>
        <strain evidence="2 3">MJM12</strain>
    </source>
</reference>
<feature type="transmembrane region" description="Helical" evidence="1">
    <location>
        <begin position="6"/>
        <end position="23"/>
    </location>
</feature>
<dbReference type="GO" id="GO:0003677">
    <property type="term" value="F:DNA binding"/>
    <property type="evidence" value="ECO:0007669"/>
    <property type="project" value="UniProtKB-KW"/>
</dbReference>
<evidence type="ECO:0000313" key="3">
    <source>
        <dbReference type="Proteomes" id="UP000664256"/>
    </source>
</evidence>
<keyword evidence="3" id="KW-1185">Reference proteome</keyword>
<keyword evidence="2" id="KW-0238">DNA-binding</keyword>
<sequence length="599" mass="65595">MIVDFVVLTGLFGIGIIVVNLLIALMEKNSSKKGLVGLTVFELLFMGIFLYLALPSKNLSSLLWYNLWGAFAAILLAGGLLTLVKAGRKIRQKTLNVTGKRVDVSFDKKTSPVQLGKLFGSVVALMVILFAVSKISAITSIDEVYSSIHAKTEEKAEVLTSTKETPIAIAPDMAKRKMLQKFSVIPNSNMFTLDGITAQTINGEYVYVATVEYNGFFKWLKLGEVPGYFKISATDINAQPEFVKEPLKYTPSAFFNQDAGRKIYAAFPGYASYGKINLEIDDKGIPYYIQTLYKEYGVTGLMHYDNFKTAVLNAQTGAVKLYDSKKAPAFVDAPITSAAANSMNEFFGRYGQGWWNQFIFGAKKDVKVPTDNGIYAAGQITPMLSKEGQLNYFTDFTSGDDDQDSALGYSLINARSGQLTYYRDLEVGIMDSDGAISIAAKIYPEKKWDAQMPVLYNIDGVPTWIVSLMDTKGIFKKYVYINAVDNDIVVDAENAQSALDAYRIELATKGSNNSSTDADSLAEKSGIVQRVVVLANGSNTVVSFMLKDDKTVYSVNSNNSPYAIFIKEGDKVTFKANVTADQTAASIQDLTVAGIGEIK</sequence>
<accession>A0ABS3H7G2</accession>
<protein>
    <submittedName>
        <fullName evidence="2">DNA-binding protein</fullName>
    </submittedName>
</protein>
<feature type="transmembrane region" description="Helical" evidence="1">
    <location>
        <begin position="35"/>
        <end position="53"/>
    </location>
</feature>
<keyword evidence="1" id="KW-1133">Transmembrane helix</keyword>
<proteinExistence type="predicted"/>
<keyword evidence="1" id="KW-0472">Membrane</keyword>
<comment type="caution">
    <text evidence="2">The sequence shown here is derived from an EMBL/GenBank/DDBJ whole genome shotgun (WGS) entry which is preliminary data.</text>
</comment>
<name>A0ABS3H7G2_9ENTE</name>
<evidence type="ECO:0000313" key="2">
    <source>
        <dbReference type="EMBL" id="MBO0449397.1"/>
    </source>
</evidence>
<dbReference type="Proteomes" id="UP000664256">
    <property type="component" value="Unassembled WGS sequence"/>
</dbReference>
<keyword evidence="1" id="KW-0812">Transmembrane</keyword>
<feature type="transmembrane region" description="Helical" evidence="1">
    <location>
        <begin position="65"/>
        <end position="84"/>
    </location>
</feature>
<dbReference type="RefSeq" id="WP_206903507.1">
    <property type="nucleotide sequence ID" value="NZ_JAFLVT010000008.1"/>
</dbReference>
<dbReference type="EMBL" id="JAFLVT010000008">
    <property type="protein sequence ID" value="MBO0449397.1"/>
    <property type="molecule type" value="Genomic_DNA"/>
</dbReference>
<evidence type="ECO:0000256" key="1">
    <source>
        <dbReference type="SAM" id="Phobius"/>
    </source>
</evidence>